<dbReference type="EMBL" id="NNAY01002052">
    <property type="protein sequence ID" value="OXU22233.1"/>
    <property type="molecule type" value="Genomic_DNA"/>
</dbReference>
<reference evidence="3 4" key="1">
    <citation type="journal article" date="2017" name="Curr. Biol.">
        <title>The Evolution of Venom by Co-option of Single-Copy Genes.</title>
        <authorList>
            <person name="Martinson E.O."/>
            <person name="Mrinalini"/>
            <person name="Kelkar Y.D."/>
            <person name="Chang C.H."/>
            <person name="Werren J.H."/>
        </authorList>
    </citation>
    <scope>NUCLEOTIDE SEQUENCE [LARGE SCALE GENOMIC DNA]</scope>
    <source>
        <strain evidence="3 4">Alberta</strain>
        <tissue evidence="3">Whole body</tissue>
    </source>
</reference>
<feature type="compositionally biased region" description="Low complexity" evidence="1">
    <location>
        <begin position="219"/>
        <end position="229"/>
    </location>
</feature>
<dbReference type="OrthoDB" id="7613962at2759"/>
<feature type="region of interest" description="Disordered" evidence="1">
    <location>
        <begin position="522"/>
        <end position="576"/>
    </location>
</feature>
<feature type="region of interest" description="Disordered" evidence="1">
    <location>
        <begin position="82"/>
        <end position="130"/>
    </location>
</feature>
<dbReference type="InterPro" id="IPR006579">
    <property type="entry name" value="Pre_C2HC_dom"/>
</dbReference>
<protein>
    <recommendedName>
        <fullName evidence="2">Pre-C2HC domain-containing protein</fullName>
    </recommendedName>
</protein>
<evidence type="ECO:0000256" key="1">
    <source>
        <dbReference type="SAM" id="MobiDB-lite"/>
    </source>
</evidence>
<dbReference type="AlphaFoldDB" id="A0A232EV57"/>
<dbReference type="Pfam" id="PF07530">
    <property type="entry name" value="PRE_C2HC"/>
    <property type="match status" value="2"/>
</dbReference>
<keyword evidence="4" id="KW-1185">Reference proteome</keyword>
<proteinExistence type="predicted"/>
<name>A0A232EV57_9HYME</name>
<evidence type="ECO:0000313" key="4">
    <source>
        <dbReference type="Proteomes" id="UP000215335"/>
    </source>
</evidence>
<feature type="domain" description="Pre-C2HC" evidence="2">
    <location>
        <begin position="399"/>
        <end position="469"/>
    </location>
</feature>
<evidence type="ECO:0000259" key="2">
    <source>
        <dbReference type="SMART" id="SM00596"/>
    </source>
</evidence>
<dbReference type="PANTHER" id="PTHR33273:SF2">
    <property type="entry name" value="ENDONUCLEASE_EXONUCLEASE_PHOSPHATASE DOMAIN-CONTAINING PROTEIN"/>
    <property type="match status" value="1"/>
</dbReference>
<gene>
    <name evidence="3" type="ORF">TSAR_016876</name>
</gene>
<dbReference type="SUPFAM" id="SSF56219">
    <property type="entry name" value="DNase I-like"/>
    <property type="match status" value="1"/>
</dbReference>
<feature type="domain" description="Pre-C2HC" evidence="2">
    <location>
        <begin position="322"/>
        <end position="389"/>
    </location>
</feature>
<organism evidence="3 4">
    <name type="scientific">Trichomalopsis sarcophagae</name>
    <dbReference type="NCBI Taxonomy" id="543379"/>
    <lineage>
        <taxon>Eukaryota</taxon>
        <taxon>Metazoa</taxon>
        <taxon>Ecdysozoa</taxon>
        <taxon>Arthropoda</taxon>
        <taxon>Hexapoda</taxon>
        <taxon>Insecta</taxon>
        <taxon>Pterygota</taxon>
        <taxon>Neoptera</taxon>
        <taxon>Endopterygota</taxon>
        <taxon>Hymenoptera</taxon>
        <taxon>Apocrita</taxon>
        <taxon>Proctotrupomorpha</taxon>
        <taxon>Chalcidoidea</taxon>
        <taxon>Pteromalidae</taxon>
        <taxon>Pteromalinae</taxon>
        <taxon>Trichomalopsis</taxon>
    </lineage>
</organism>
<sequence length="1039" mass="117058">MRNRTTWQTSSSKRFYQMLKEIQPFSKSKPFNDGENEEANKRQKMNNKELNNAVTHIKINVLTLLRANLSTLSIYFLHPLSPTSSEKNPQTSSGNAVLGSPAFPTPPAGLPADETTRMGGPLEPTNTQQPSIAKLNDIITNLRGKVAHLEATLYNTQLALTKAESLLTAHVGNSDQPQKPAEDVLMQNVPQKQNPKKPKRKRSRIAPAKNLDEAKFLSDSDSNPESSSESETEPRHPKPPPIIIREKDRWPKIQRALAEHDIVLRRAMNLTDGVKIYPDTVEIFREITKKLDDSEIQYTTHQLKEDRELVVVIRGVNESYTEDEILEEIRRKNPATKKVFRMRKGEKIWPLVVVHLDPSSPHAKSIFDLQTVGGLKVTVEPKHKSKFVIYNNLCKLYVMRIIIFCFINHFIKNPVTKKVFRMRKGEKIWPLVVVHLDPSSPHAKSIFDLQTVGGLKVTVEPKHKSKFVLQCKRCQKFGHTANYCHANWVCAFCAKDHATPACQKKDKKDLAPVCANCKGQHRASYRGCPKAPKAPSSHKEPPQIPKPNTSLPRNKRPENTRPPVSRDRPDAAGGGVSVLIRKNIRHRAINTDIPNSEAVGIEIHTKFSPIRIIVFYPPLEPTHFPGCASHDPDILDIFLTKNITLPSDPWSTEELSSDHNPVLAKISCAPDISPVTTSRIDWLHLRYILESSSFKCNPIKTTTDLDNAVELLTLEINAATQQATITTPATQHKTKLPSELMYLITEKNKLRKLWQTTRNPKLKTELNAMTKELSALVSEHRNNEFNGFIAEAEKNPKKAWSVVKKLRNKRPSLPPLQQGKKSFSLDSDKAEIFATSLQHQCSPIPSPDDLMETHASITEAVNQHLLDNPEFAHTTPQEISAIVRNLKNRKAPGKDGVTNSVLKILPTIIRSIQTYAIPIWGAAGKSRSKLIEGSFFKMLRSILNIPWFIRNKQILKEISFTSPSQAAPVFAAKLRESMRNHRNPTIVACTSYSSKPFDWVKRPCFRASHRLIAFPQSPATPTQIHPHVPTYSFSTTCAH</sequence>
<feature type="compositionally biased region" description="Polar residues" evidence="1">
    <location>
        <begin position="82"/>
        <end position="95"/>
    </location>
</feature>
<dbReference type="Proteomes" id="UP000215335">
    <property type="component" value="Unassembled WGS sequence"/>
</dbReference>
<dbReference type="InterPro" id="IPR036691">
    <property type="entry name" value="Endo/exonu/phosph_ase_sf"/>
</dbReference>
<feature type="compositionally biased region" description="Basic residues" evidence="1">
    <location>
        <begin position="194"/>
        <end position="204"/>
    </location>
</feature>
<dbReference type="SMART" id="SM00596">
    <property type="entry name" value="PRE_C2HC"/>
    <property type="match status" value="2"/>
</dbReference>
<comment type="caution">
    <text evidence="3">The sequence shown here is derived from an EMBL/GenBank/DDBJ whole genome shotgun (WGS) entry which is preliminary data.</text>
</comment>
<accession>A0A232EV57</accession>
<evidence type="ECO:0000313" key="3">
    <source>
        <dbReference type="EMBL" id="OXU22233.1"/>
    </source>
</evidence>
<feature type="region of interest" description="Disordered" evidence="1">
    <location>
        <begin position="187"/>
        <end position="247"/>
    </location>
</feature>
<feature type="compositionally biased region" description="Basic and acidic residues" evidence="1">
    <location>
        <begin position="555"/>
        <end position="570"/>
    </location>
</feature>
<dbReference type="PANTHER" id="PTHR33273">
    <property type="entry name" value="DOMAIN-CONTAINING PROTEIN, PUTATIVE-RELATED"/>
    <property type="match status" value="1"/>
</dbReference>